<reference evidence="1" key="1">
    <citation type="journal article" date="2021" name="Proc. Natl. Acad. Sci. U.S.A.">
        <title>A Catalog of Tens of Thousands of Viruses from Human Metagenomes Reveals Hidden Associations with Chronic Diseases.</title>
        <authorList>
            <person name="Tisza M.J."/>
            <person name="Buck C.B."/>
        </authorList>
    </citation>
    <scope>NUCLEOTIDE SEQUENCE</scope>
    <source>
        <strain evidence="1">Ct3Md4</strain>
    </source>
</reference>
<dbReference type="Pfam" id="PF06199">
    <property type="entry name" value="Phage_tail_2"/>
    <property type="match status" value="1"/>
</dbReference>
<organism evidence="1">
    <name type="scientific">Siphoviridae sp. ct3Md4</name>
    <dbReference type="NCBI Taxonomy" id="2826282"/>
    <lineage>
        <taxon>Viruses</taxon>
        <taxon>Duplodnaviria</taxon>
        <taxon>Heunggongvirae</taxon>
        <taxon>Uroviricota</taxon>
        <taxon>Caudoviricetes</taxon>
    </lineage>
</organism>
<dbReference type="InterPro" id="IPR011855">
    <property type="entry name" value="Phgtail_TP901_1"/>
</dbReference>
<proteinExistence type="predicted"/>
<dbReference type="InterPro" id="IPR022345">
    <property type="entry name" value="Phage_69_Orf23_MTP"/>
</dbReference>
<name>A0A8S5NJQ4_9CAUD</name>
<dbReference type="NCBIfam" id="TIGR02126">
    <property type="entry name" value="phgtail_TP901_1"/>
    <property type="match status" value="1"/>
</dbReference>
<sequence>MAELILGKDLMVFFRRVKDQKTQDAAKVRFQTEHTINAEKEVETTKTKDGVVNSISDGEVSGEFVSLAYREDGTTTEMWREMRKWFIAGDKVECWQVDLASKRASGGKDVYDVEYYQGYLKNFEISAPADDKVELSYEMAIDGNGIISTDSLTEAQKKAVASAQYDYHTLAKEDGLTASI</sequence>
<dbReference type="EMBL" id="BK015187">
    <property type="protein sequence ID" value="DAD94966.1"/>
    <property type="molecule type" value="Genomic_DNA"/>
</dbReference>
<evidence type="ECO:0000313" key="1">
    <source>
        <dbReference type="EMBL" id="DAD94966.1"/>
    </source>
</evidence>
<dbReference type="PRINTS" id="PR01997">
    <property type="entry name" value="MTP2FAMILY"/>
</dbReference>
<protein>
    <submittedName>
        <fullName evidence="1">Major tail protein</fullName>
    </submittedName>
</protein>
<accession>A0A8S5NJQ4</accession>